<name>A0AAU9FPL2_DROMD</name>
<dbReference type="GO" id="GO:0005789">
    <property type="term" value="C:endoplasmic reticulum membrane"/>
    <property type="evidence" value="ECO:0007669"/>
    <property type="project" value="UniProtKB-SubCell"/>
</dbReference>
<dbReference type="PANTHER" id="PTHR46107:SF3">
    <property type="entry name" value="THIOREDOXIN DOMAIN-CONTAINING PROTEIN"/>
    <property type="match status" value="1"/>
</dbReference>
<evidence type="ECO:0000256" key="3">
    <source>
        <dbReference type="ARBA" id="ARBA00022729"/>
    </source>
</evidence>
<keyword evidence="13" id="KW-1185">Reference proteome</keyword>
<evidence type="ECO:0000256" key="11">
    <source>
        <dbReference type="SAM" id="SignalP"/>
    </source>
</evidence>
<feature type="signal peptide" evidence="11">
    <location>
        <begin position="1"/>
        <end position="21"/>
    </location>
</feature>
<accession>A0AAU9FPL2</accession>
<keyword evidence="2" id="KW-0813">Transport</keyword>
<dbReference type="Proteomes" id="UP001500889">
    <property type="component" value="Chromosome J"/>
</dbReference>
<evidence type="ECO:0000256" key="8">
    <source>
        <dbReference type="ARBA" id="ARBA00023284"/>
    </source>
</evidence>
<keyword evidence="10" id="KW-0472">Membrane</keyword>
<keyword evidence="8" id="KW-0676">Redox-active center</keyword>
<feature type="transmembrane region" description="Helical" evidence="10">
    <location>
        <begin position="178"/>
        <end position="204"/>
    </location>
</feature>
<keyword evidence="3 11" id="KW-0732">Signal</keyword>
<evidence type="ECO:0000256" key="7">
    <source>
        <dbReference type="ARBA" id="ARBA00023157"/>
    </source>
</evidence>
<evidence type="ECO:0000256" key="2">
    <source>
        <dbReference type="ARBA" id="ARBA00022448"/>
    </source>
</evidence>
<keyword evidence="6 10" id="KW-1133">Transmembrane helix</keyword>
<keyword evidence="4" id="KW-0256">Endoplasmic reticulum</keyword>
<dbReference type="InterPro" id="IPR036249">
    <property type="entry name" value="Thioredoxin-like_sf"/>
</dbReference>
<dbReference type="AlphaFoldDB" id="A0AAU9FPL2"/>
<keyword evidence="10 12" id="KW-0812">Transmembrane</keyword>
<gene>
    <name evidence="12" type="ORF">DMAD_06003</name>
</gene>
<evidence type="ECO:0000256" key="5">
    <source>
        <dbReference type="ARBA" id="ARBA00022982"/>
    </source>
</evidence>
<dbReference type="Gene3D" id="3.40.30.10">
    <property type="entry name" value="Glutaredoxin"/>
    <property type="match status" value="1"/>
</dbReference>
<feature type="chain" id="PRO_5043784517" evidence="11">
    <location>
        <begin position="22"/>
        <end position="235"/>
    </location>
</feature>
<dbReference type="PANTHER" id="PTHR46107">
    <property type="entry name" value="DUMPY: SHORTER THAN WILD-TYPE"/>
    <property type="match status" value="1"/>
</dbReference>
<reference evidence="12 13" key="1">
    <citation type="submission" date="2024-02" db="EMBL/GenBank/DDBJ databases">
        <title>A chromosome-level genome assembly of Drosophila madeirensis, a fruit fly species endemic to Madeira island.</title>
        <authorList>
            <person name="Tomihara K."/>
            <person name="Llopart A."/>
            <person name="Yamamoto D."/>
        </authorList>
    </citation>
    <scope>NUCLEOTIDE SEQUENCE [LARGE SCALE GENOMIC DNA]</scope>
    <source>
        <strain evidence="12 13">RF1</strain>
    </source>
</reference>
<dbReference type="SUPFAM" id="SSF52833">
    <property type="entry name" value="Thioredoxin-like"/>
    <property type="match status" value="1"/>
</dbReference>
<evidence type="ECO:0000256" key="10">
    <source>
        <dbReference type="SAM" id="Phobius"/>
    </source>
</evidence>
<dbReference type="InterPro" id="IPR052454">
    <property type="entry name" value="TMX_domain-containing"/>
</dbReference>
<evidence type="ECO:0000313" key="13">
    <source>
        <dbReference type="Proteomes" id="UP001500889"/>
    </source>
</evidence>
<evidence type="ECO:0000256" key="9">
    <source>
        <dbReference type="SAM" id="MobiDB-lite"/>
    </source>
</evidence>
<evidence type="ECO:0000256" key="6">
    <source>
        <dbReference type="ARBA" id="ARBA00022989"/>
    </source>
</evidence>
<keyword evidence="7" id="KW-1015">Disulfide bond</keyword>
<evidence type="ECO:0000256" key="4">
    <source>
        <dbReference type="ARBA" id="ARBA00022824"/>
    </source>
</evidence>
<dbReference type="EMBL" id="AP029265">
    <property type="protein sequence ID" value="BFF97627.1"/>
    <property type="molecule type" value="Genomic_DNA"/>
</dbReference>
<proteinExistence type="predicted"/>
<sequence>MNIYTLSLAAALSFFLGYGPSQCPGTAGGNRHVIRLDEGCWEQLLQGEWMLGFCMPLVENCSGFERVWSSFATAMHWQEPRLQVASMQMEYSGTVVARFSLQRLPSILHVRNGTFRELPVAYNVDKLLQLAQGEWRKAEPVPFWRHPNGRVIAAKVLYLRAVNKVYGAKYLGGDYKRAAVLVGICSFLLFSISLTAASSLYALIRDKLMPQKANKQQADALQTPNSETVNGSGTK</sequence>
<comment type="subcellular location">
    <subcellularLocation>
        <location evidence="1">Endoplasmic reticulum membrane</location>
        <topology evidence="1">Single-pass membrane protein</topology>
    </subcellularLocation>
</comment>
<organism evidence="12 13">
    <name type="scientific">Drosophila madeirensis</name>
    <name type="common">Fruit fly</name>
    <dbReference type="NCBI Taxonomy" id="30013"/>
    <lineage>
        <taxon>Eukaryota</taxon>
        <taxon>Metazoa</taxon>
        <taxon>Ecdysozoa</taxon>
        <taxon>Arthropoda</taxon>
        <taxon>Hexapoda</taxon>
        <taxon>Insecta</taxon>
        <taxon>Pterygota</taxon>
        <taxon>Neoptera</taxon>
        <taxon>Endopterygota</taxon>
        <taxon>Diptera</taxon>
        <taxon>Brachycera</taxon>
        <taxon>Muscomorpha</taxon>
        <taxon>Ephydroidea</taxon>
        <taxon>Drosophilidae</taxon>
        <taxon>Drosophila</taxon>
        <taxon>Sophophora</taxon>
    </lineage>
</organism>
<protein>
    <submittedName>
        <fullName evidence="12">Thioredoxin-related transmembrane protein 1-like</fullName>
    </submittedName>
</protein>
<evidence type="ECO:0000313" key="12">
    <source>
        <dbReference type="EMBL" id="BFF97627.1"/>
    </source>
</evidence>
<keyword evidence="5" id="KW-0249">Electron transport</keyword>
<feature type="region of interest" description="Disordered" evidence="9">
    <location>
        <begin position="215"/>
        <end position="235"/>
    </location>
</feature>
<evidence type="ECO:0000256" key="1">
    <source>
        <dbReference type="ARBA" id="ARBA00004389"/>
    </source>
</evidence>